<keyword evidence="5" id="KW-0012">Acyltransferase</keyword>
<dbReference type="EMBL" id="OMOI01000001">
    <property type="protein sequence ID" value="SPF77107.1"/>
    <property type="molecule type" value="Genomic_DNA"/>
</dbReference>
<dbReference type="RefSeq" id="WP_108857062.1">
    <property type="nucleotide sequence ID" value="NZ_OMOI01000001.1"/>
</dbReference>
<accession>A0A2R8AMI9</accession>
<evidence type="ECO:0000256" key="4">
    <source>
        <dbReference type="ARBA" id="ARBA00022833"/>
    </source>
</evidence>
<evidence type="ECO:0000256" key="2">
    <source>
        <dbReference type="ARBA" id="ARBA00022679"/>
    </source>
</evidence>
<organism evidence="5 6">
    <name type="scientific">Aliiroseovarius pelagivivens</name>
    <dbReference type="NCBI Taxonomy" id="1639690"/>
    <lineage>
        <taxon>Bacteria</taxon>
        <taxon>Pseudomonadati</taxon>
        <taxon>Pseudomonadota</taxon>
        <taxon>Alphaproteobacteria</taxon>
        <taxon>Rhodobacterales</taxon>
        <taxon>Paracoccaceae</taxon>
        <taxon>Aliiroseovarius</taxon>
    </lineage>
</organism>
<proteinExistence type="predicted"/>
<dbReference type="AlphaFoldDB" id="A0A2R8AMI9"/>
<evidence type="ECO:0000313" key="5">
    <source>
        <dbReference type="EMBL" id="SPF77107.1"/>
    </source>
</evidence>
<dbReference type="PANTHER" id="PTHR37418:SF2">
    <property type="entry name" value="3-KETO-5-AMINOHEXANOATE CLEAVAGE ENZYME"/>
    <property type="match status" value="1"/>
</dbReference>
<dbReference type="EC" id="2.3.1.247" evidence="5"/>
<keyword evidence="2 5" id="KW-0808">Transferase</keyword>
<sequence>MTPLPKIMLAPNGARLTKADHPALPMIPEEILDTTQACQALGVDGLHLHLRDQDGKHLLDADAYSGALKLFRSEMPGFPVQITTEAVGMYEPAHQRHIALNSGADMVSASVRELCRDDHDVTRAFYNDCDQCGIAVQHILYDVEDAKLLTRVLDERLLTAPELQLIFVLGRYAVGQKSDPKDLDPFLAWLTSTGLTPDWAVCAFGPSETPALVRAVQAGGKCRIGFENSRQHADGSVAQDNAARVAELVKACAELA</sequence>
<dbReference type="GO" id="GO:0046872">
    <property type="term" value="F:metal ion binding"/>
    <property type="evidence" value="ECO:0007669"/>
    <property type="project" value="UniProtKB-KW"/>
</dbReference>
<dbReference type="Proteomes" id="UP000244911">
    <property type="component" value="Unassembled WGS sequence"/>
</dbReference>
<dbReference type="Pfam" id="PF05853">
    <property type="entry name" value="BKACE"/>
    <property type="match status" value="1"/>
</dbReference>
<reference evidence="5 6" key="1">
    <citation type="submission" date="2018-03" db="EMBL/GenBank/DDBJ databases">
        <authorList>
            <person name="Keele B.F."/>
        </authorList>
    </citation>
    <scope>NUCLEOTIDE SEQUENCE [LARGE SCALE GENOMIC DNA]</scope>
    <source>
        <strain evidence="5 6">CECT 8811</strain>
    </source>
</reference>
<evidence type="ECO:0000313" key="6">
    <source>
        <dbReference type="Proteomes" id="UP000244911"/>
    </source>
</evidence>
<keyword evidence="3" id="KW-0479">Metal-binding</keyword>
<dbReference type="OrthoDB" id="9805277at2"/>
<dbReference type="PANTHER" id="PTHR37418">
    <property type="entry name" value="3-KETO-5-AMINOHEXANOATE CLEAVAGE ENZYME-RELATED"/>
    <property type="match status" value="1"/>
</dbReference>
<dbReference type="GO" id="GO:0043720">
    <property type="term" value="F:3-keto-5-aminohexanoate cleavage activity"/>
    <property type="evidence" value="ECO:0007669"/>
    <property type="project" value="InterPro"/>
</dbReference>
<evidence type="ECO:0000256" key="1">
    <source>
        <dbReference type="ARBA" id="ARBA00001947"/>
    </source>
</evidence>
<dbReference type="InterPro" id="IPR013785">
    <property type="entry name" value="Aldolase_TIM"/>
</dbReference>
<dbReference type="Gene3D" id="3.20.20.70">
    <property type="entry name" value="Aldolase class I"/>
    <property type="match status" value="1"/>
</dbReference>
<keyword evidence="6" id="KW-1185">Reference proteome</keyword>
<dbReference type="InterPro" id="IPR008567">
    <property type="entry name" value="BKACE"/>
</dbReference>
<protein>
    <submittedName>
        <fullName evidence="5">3-keto-5-aminohexanoate cleavage enzyme</fullName>
        <ecNumber evidence="5">2.3.1.247</ecNumber>
    </submittedName>
</protein>
<gene>
    <name evidence="5" type="primary">kce_2</name>
    <name evidence="5" type="ORF">ALP8811_02130</name>
</gene>
<evidence type="ECO:0000256" key="3">
    <source>
        <dbReference type="ARBA" id="ARBA00022723"/>
    </source>
</evidence>
<keyword evidence="4" id="KW-0862">Zinc</keyword>
<comment type="cofactor">
    <cofactor evidence="1">
        <name>Zn(2+)</name>
        <dbReference type="ChEBI" id="CHEBI:29105"/>
    </cofactor>
</comment>
<name>A0A2R8AMI9_9RHOB</name>